<dbReference type="GO" id="GO:0005886">
    <property type="term" value="C:plasma membrane"/>
    <property type="evidence" value="ECO:0007669"/>
    <property type="project" value="UniProtKB-SubCell"/>
</dbReference>
<sequence length="469" mass="48066">MLTLALSSLRSRPSRYATSFAALLCGAVLLMSFGSLLDTAGNDGVDAASSSVLLTMGLVVGGWSLLLVTFALTSMQTLHVRQRTAELALLRMAGATRAQLTRLVLGETVVLALIALAAALVPSIAAGRWIVSRLSESSLIAPTTAATFGGFAIHLGVGVTAVATVTAAVVATRRATASTVIAAATDASTESARVSRPLAVVAAVMLFLGVDLAIVTATVMRGVEGFDPMATGGPAAIWFSIGLALLAPVLVPRVTARLVAPFAGVGVTGHLAAMHLRRRTGQMAAAAMPTILFTGIALATLVMLAIDDAARVARGVAKTADYRNAETTNLLVIGMILAFAALMIVNTVVATTLQRRRELDQLGQIGFTASQRRALVAVEAAVVTAAGVAIGTVGSLATIIPFAIAREAMVPAEGVLVWLGVFAVAEVVAVTSAVLACQRLLVRGAHVGLQLGWLPAASPSRDLLSRREG</sequence>
<evidence type="ECO:0000313" key="10">
    <source>
        <dbReference type="Proteomes" id="UP000306740"/>
    </source>
</evidence>
<dbReference type="EMBL" id="VDFR01000096">
    <property type="protein sequence ID" value="TNC42430.1"/>
    <property type="molecule type" value="Genomic_DNA"/>
</dbReference>
<keyword evidence="5 6" id="KW-0472">Membrane</keyword>
<dbReference type="Proteomes" id="UP000306740">
    <property type="component" value="Unassembled WGS sequence"/>
</dbReference>
<organism evidence="9 10">
    <name type="scientific">Mumia zhuanghuii</name>
    <dbReference type="NCBI Taxonomy" id="2585211"/>
    <lineage>
        <taxon>Bacteria</taxon>
        <taxon>Bacillati</taxon>
        <taxon>Actinomycetota</taxon>
        <taxon>Actinomycetes</taxon>
        <taxon>Propionibacteriales</taxon>
        <taxon>Nocardioidaceae</taxon>
        <taxon>Mumia</taxon>
    </lineage>
</organism>
<feature type="transmembrane region" description="Helical" evidence="6">
    <location>
        <begin position="52"/>
        <end position="73"/>
    </location>
</feature>
<feature type="transmembrane region" description="Helical" evidence="6">
    <location>
        <begin position="284"/>
        <end position="306"/>
    </location>
</feature>
<dbReference type="RefSeq" id="WP_139106561.1">
    <property type="nucleotide sequence ID" value="NZ_VDFR01000096.1"/>
</dbReference>
<feature type="transmembrane region" description="Helical" evidence="6">
    <location>
        <begin position="20"/>
        <end position="40"/>
    </location>
</feature>
<dbReference type="AlphaFoldDB" id="A0A5C4MHU7"/>
<evidence type="ECO:0000256" key="2">
    <source>
        <dbReference type="ARBA" id="ARBA00022475"/>
    </source>
</evidence>
<evidence type="ECO:0000256" key="6">
    <source>
        <dbReference type="SAM" id="Phobius"/>
    </source>
</evidence>
<dbReference type="InterPro" id="IPR003838">
    <property type="entry name" value="ABC3_permease_C"/>
</dbReference>
<name>A0A5C4MHU7_9ACTN</name>
<keyword evidence="2" id="KW-1003">Cell membrane</keyword>
<reference evidence="9 10" key="1">
    <citation type="submission" date="2019-05" db="EMBL/GenBank/DDBJ databases">
        <title>Mumia sp. nov., isolated from the intestinal contents of plateau pika (Ochotona curzoniae) in the Qinghai-Tibet plateau of China.</title>
        <authorList>
            <person name="Tian Z."/>
        </authorList>
    </citation>
    <scope>NUCLEOTIDE SEQUENCE [LARGE SCALE GENOMIC DNA]</scope>
    <source>
        <strain evidence="10">527</strain>
        <strain evidence="9">Z527</strain>
    </source>
</reference>
<proteinExistence type="predicted"/>
<feature type="transmembrane region" description="Helical" evidence="6">
    <location>
        <begin position="232"/>
        <end position="251"/>
    </location>
</feature>
<feature type="domain" description="ABC3 transporter permease C-terminal" evidence="7">
    <location>
        <begin position="61"/>
        <end position="176"/>
    </location>
</feature>
<evidence type="ECO:0000313" key="8">
    <source>
        <dbReference type="EMBL" id="TNC32840.1"/>
    </source>
</evidence>
<keyword evidence="4 6" id="KW-1133">Transmembrane helix</keyword>
<keyword evidence="3 6" id="KW-0812">Transmembrane</keyword>
<comment type="subcellular location">
    <subcellularLocation>
        <location evidence="1">Cell membrane</location>
        <topology evidence="1">Multi-pass membrane protein</topology>
    </subcellularLocation>
</comment>
<feature type="transmembrane region" description="Helical" evidence="6">
    <location>
        <begin position="330"/>
        <end position="353"/>
    </location>
</feature>
<dbReference type="EMBL" id="VDFR01000185">
    <property type="protein sequence ID" value="TNC32840.1"/>
    <property type="molecule type" value="Genomic_DNA"/>
</dbReference>
<gene>
    <name evidence="9" type="ORF">FHE65_21155</name>
    <name evidence="8" type="ORF">FHE65_29960</name>
</gene>
<evidence type="ECO:0000313" key="9">
    <source>
        <dbReference type="EMBL" id="TNC42430.1"/>
    </source>
</evidence>
<comment type="caution">
    <text evidence="9">The sequence shown here is derived from an EMBL/GenBank/DDBJ whole genome shotgun (WGS) entry which is preliminary data.</text>
</comment>
<accession>A0A5C4MHU7</accession>
<feature type="transmembrane region" description="Helical" evidence="6">
    <location>
        <begin position="198"/>
        <end position="220"/>
    </location>
</feature>
<evidence type="ECO:0000256" key="4">
    <source>
        <dbReference type="ARBA" id="ARBA00022989"/>
    </source>
</evidence>
<dbReference type="OrthoDB" id="3223244at2"/>
<feature type="transmembrane region" description="Helical" evidence="6">
    <location>
        <begin position="374"/>
        <end position="404"/>
    </location>
</feature>
<evidence type="ECO:0000256" key="5">
    <source>
        <dbReference type="ARBA" id="ARBA00023136"/>
    </source>
</evidence>
<feature type="domain" description="ABC3 transporter permease C-terminal" evidence="7">
    <location>
        <begin position="331"/>
        <end position="439"/>
    </location>
</feature>
<evidence type="ECO:0000256" key="3">
    <source>
        <dbReference type="ARBA" id="ARBA00022692"/>
    </source>
</evidence>
<evidence type="ECO:0000259" key="7">
    <source>
        <dbReference type="Pfam" id="PF02687"/>
    </source>
</evidence>
<feature type="transmembrane region" description="Helical" evidence="6">
    <location>
        <begin position="416"/>
        <end position="437"/>
    </location>
</feature>
<dbReference type="Pfam" id="PF02687">
    <property type="entry name" value="FtsX"/>
    <property type="match status" value="2"/>
</dbReference>
<evidence type="ECO:0000256" key="1">
    <source>
        <dbReference type="ARBA" id="ARBA00004651"/>
    </source>
</evidence>
<feature type="transmembrane region" description="Helical" evidence="6">
    <location>
        <begin position="151"/>
        <end position="171"/>
    </location>
</feature>
<protein>
    <submittedName>
        <fullName evidence="9">FtsX-like permease family protein</fullName>
    </submittedName>
</protein>
<feature type="transmembrane region" description="Helical" evidence="6">
    <location>
        <begin position="109"/>
        <end position="131"/>
    </location>
</feature>